<reference evidence="3" key="1">
    <citation type="submission" date="2011-03" db="EMBL/GenBank/DDBJ databases">
        <title>Draft genome sequence of Brevundimonas diminuta.</title>
        <authorList>
            <person name="Brown P.J.B."/>
            <person name="Buechlein A."/>
            <person name="Hemmerich C."/>
            <person name="Brun Y.V."/>
        </authorList>
    </citation>
    <scope>NUCLEOTIDE SEQUENCE [LARGE SCALE GENOMIC DNA]</scope>
    <source>
        <strain evidence="3">C19</strain>
    </source>
</reference>
<keyword evidence="3" id="KW-1185">Reference proteome</keyword>
<evidence type="ECO:0000256" key="1">
    <source>
        <dbReference type="ARBA" id="ARBA00005254"/>
    </source>
</evidence>
<dbReference type="PANTHER" id="PTHR42964:SF1">
    <property type="entry name" value="POLYKETIDE BIOSYNTHESIS ENOYL-COA HYDRATASE PKSH-RELATED"/>
    <property type="match status" value="1"/>
</dbReference>
<accession>F4QKV9</accession>
<organism evidence="2 3">
    <name type="scientific">Asticcacaulis biprosthecium C19</name>
    <dbReference type="NCBI Taxonomy" id="715226"/>
    <lineage>
        <taxon>Bacteria</taxon>
        <taxon>Pseudomonadati</taxon>
        <taxon>Pseudomonadota</taxon>
        <taxon>Alphaproteobacteria</taxon>
        <taxon>Caulobacterales</taxon>
        <taxon>Caulobacteraceae</taxon>
        <taxon>Asticcacaulis</taxon>
    </lineage>
</organism>
<dbReference type="InterPro" id="IPR001753">
    <property type="entry name" value="Enoyl-CoA_hydra/iso"/>
</dbReference>
<name>F4QKV9_9CAUL</name>
<dbReference type="EMBL" id="GL883077">
    <property type="protein sequence ID" value="EGF92182.1"/>
    <property type="molecule type" value="Genomic_DNA"/>
</dbReference>
<dbReference type="Proteomes" id="UP000006512">
    <property type="component" value="Unassembled WGS sequence"/>
</dbReference>
<dbReference type="InterPro" id="IPR014748">
    <property type="entry name" value="Enoyl-CoA_hydra_C"/>
</dbReference>
<protein>
    <submittedName>
        <fullName evidence="2">Enoyl-CoA hydratase/isomerase family protein</fullName>
    </submittedName>
</protein>
<evidence type="ECO:0000313" key="3">
    <source>
        <dbReference type="Proteomes" id="UP000006512"/>
    </source>
</evidence>
<proteinExistence type="inferred from homology"/>
<dbReference type="CDD" id="cd06558">
    <property type="entry name" value="crotonase-like"/>
    <property type="match status" value="1"/>
</dbReference>
<dbReference type="InterPro" id="IPR029045">
    <property type="entry name" value="ClpP/crotonase-like_dom_sf"/>
</dbReference>
<dbReference type="PANTHER" id="PTHR42964">
    <property type="entry name" value="ENOYL-COA HYDRATASE"/>
    <property type="match status" value="1"/>
</dbReference>
<dbReference type="HOGENOM" id="CLU_009834_7_3_5"/>
<evidence type="ECO:0000313" key="2">
    <source>
        <dbReference type="EMBL" id="EGF92182.1"/>
    </source>
</evidence>
<dbReference type="GO" id="GO:0016853">
    <property type="term" value="F:isomerase activity"/>
    <property type="evidence" value="ECO:0007669"/>
    <property type="project" value="UniProtKB-KW"/>
</dbReference>
<dbReference type="InterPro" id="IPR051683">
    <property type="entry name" value="Enoyl-CoA_Hydratase/Isomerase"/>
</dbReference>
<keyword evidence="2" id="KW-0413">Isomerase</keyword>
<dbReference type="Gene3D" id="1.10.12.10">
    <property type="entry name" value="Lyase 2-enoyl-coa Hydratase, Chain A, domain 2"/>
    <property type="match status" value="1"/>
</dbReference>
<dbReference type="STRING" id="715226.ABI_06150"/>
<dbReference type="Pfam" id="PF00378">
    <property type="entry name" value="ECH_1"/>
    <property type="match status" value="1"/>
</dbReference>
<dbReference type="AlphaFoldDB" id="F4QKV9"/>
<dbReference type="eggNOG" id="COG1024">
    <property type="taxonomic scope" value="Bacteria"/>
</dbReference>
<comment type="similarity">
    <text evidence="1">Belongs to the enoyl-CoA hydratase/isomerase family.</text>
</comment>
<dbReference type="Gene3D" id="3.90.226.10">
    <property type="entry name" value="2-enoyl-CoA Hydratase, Chain A, domain 1"/>
    <property type="match status" value="1"/>
</dbReference>
<sequence>MSILIDSDAQGVTRVTLNRPEVHNAFNEGMIGDLKEAFSDLGKQDGIRVIVLNGAGRSFSAGADLNWMRRAAEQDEEMNREDARGLAEMFETINACPKPVIGLVHGGVFGGGVGLTACCDVVVAAPGTQFGLTEVRLGLIPAVISPFVLSKIGMSASRRYMLSGERFDATEALRIGLVHQVADDLEVAAQPLIQAFVEAAPAAVADIKDLLSDIAHKGTDIAGKTASRIAARRASDEGREGIGAFLDKRKPQWDV</sequence>
<dbReference type="SUPFAM" id="SSF52096">
    <property type="entry name" value="ClpP/crotonase"/>
    <property type="match status" value="1"/>
</dbReference>
<gene>
    <name evidence="2" type="ORF">ABI_06150</name>
</gene>
<dbReference type="RefSeq" id="WP_006271356.1">
    <property type="nucleotide sequence ID" value="NZ_GL883077.1"/>
</dbReference>
<dbReference type="GO" id="GO:0008300">
    <property type="term" value="P:isoprenoid catabolic process"/>
    <property type="evidence" value="ECO:0007669"/>
    <property type="project" value="TreeGrafter"/>
</dbReference>
<dbReference type="OrthoDB" id="9795613at2"/>